<evidence type="ECO:0000313" key="3">
    <source>
        <dbReference type="Proteomes" id="UP000318017"/>
    </source>
</evidence>
<evidence type="ECO:0000313" key="2">
    <source>
        <dbReference type="EMBL" id="QDV25015.1"/>
    </source>
</evidence>
<evidence type="ECO:0000259" key="1">
    <source>
        <dbReference type="PROSITE" id="PS50234"/>
    </source>
</evidence>
<sequence>MRCPPHNRRGAMLILVAAVLVILLVGAVFSIDVAYMHMVRAELRTATDAAARAGSEVLSRTQDTDLARATAANIALQNIVAGEGLVLEADDIEIGGVQRNANGRLDFLSNQAPFNAVRVNGRREDSSVNGSVRLFFARLFTPEPFQPVQSATAAASVMDVALVLDVSGSMSTRSGGVTRIQALKDSVNVFLDEIERSSPHVIVSLSTYSTTAQKLIPLTSNFASIRARVATFNANGLTAIGNGLLTGSNSLTQDANRRDFAAKVIIIMTDGQQNTGPSPATTVNTAVARGQTVHTITFSSGANQNLMRQVAQATVGGIHIHADDAADLAAAFEEIARTLSVTLID</sequence>
<gene>
    <name evidence="2" type="ORF">Q31a_33370</name>
</gene>
<dbReference type="AlphaFoldDB" id="A0A518G8T8"/>
<dbReference type="InterPro" id="IPR051266">
    <property type="entry name" value="CLCR"/>
</dbReference>
<dbReference type="RefSeq" id="WP_145079533.1">
    <property type="nucleotide sequence ID" value="NZ_CP036298.1"/>
</dbReference>
<proteinExistence type="predicted"/>
<dbReference type="PANTHER" id="PTHR10579">
    <property type="entry name" value="CALCIUM-ACTIVATED CHLORIDE CHANNEL REGULATOR"/>
    <property type="match status" value="1"/>
</dbReference>
<dbReference type="Pfam" id="PF13400">
    <property type="entry name" value="Tad"/>
    <property type="match status" value="1"/>
</dbReference>
<dbReference type="InterPro" id="IPR002035">
    <property type="entry name" value="VWF_A"/>
</dbReference>
<dbReference type="OrthoDB" id="242905at2"/>
<protein>
    <submittedName>
        <fullName evidence="2">von Willebrand factor type A domain protein</fullName>
    </submittedName>
</protein>
<dbReference type="Gene3D" id="3.40.50.410">
    <property type="entry name" value="von Willebrand factor, type A domain"/>
    <property type="match status" value="1"/>
</dbReference>
<dbReference type="SUPFAM" id="SSF53300">
    <property type="entry name" value="vWA-like"/>
    <property type="match status" value="1"/>
</dbReference>
<keyword evidence="3" id="KW-1185">Reference proteome</keyword>
<dbReference type="SMART" id="SM00327">
    <property type="entry name" value="VWA"/>
    <property type="match status" value="1"/>
</dbReference>
<dbReference type="CDD" id="cd00198">
    <property type="entry name" value="vWFA"/>
    <property type="match status" value="1"/>
</dbReference>
<accession>A0A518G8T8</accession>
<name>A0A518G8T8_9BACT</name>
<feature type="domain" description="VWFA" evidence="1">
    <location>
        <begin position="159"/>
        <end position="335"/>
    </location>
</feature>
<dbReference type="EMBL" id="CP036298">
    <property type="protein sequence ID" value="QDV25015.1"/>
    <property type="molecule type" value="Genomic_DNA"/>
</dbReference>
<dbReference type="PANTHER" id="PTHR10579:SF43">
    <property type="entry name" value="ZINC FINGER (C3HC4-TYPE RING FINGER) FAMILY PROTEIN"/>
    <property type="match status" value="1"/>
</dbReference>
<reference evidence="2 3" key="1">
    <citation type="submission" date="2019-02" db="EMBL/GenBank/DDBJ databases">
        <title>Deep-cultivation of Planctomycetes and their phenomic and genomic characterization uncovers novel biology.</title>
        <authorList>
            <person name="Wiegand S."/>
            <person name="Jogler M."/>
            <person name="Boedeker C."/>
            <person name="Pinto D."/>
            <person name="Vollmers J."/>
            <person name="Rivas-Marin E."/>
            <person name="Kohn T."/>
            <person name="Peeters S.H."/>
            <person name="Heuer A."/>
            <person name="Rast P."/>
            <person name="Oberbeckmann S."/>
            <person name="Bunk B."/>
            <person name="Jeske O."/>
            <person name="Meyerdierks A."/>
            <person name="Storesund J.E."/>
            <person name="Kallscheuer N."/>
            <person name="Luecker S."/>
            <person name="Lage O.M."/>
            <person name="Pohl T."/>
            <person name="Merkel B.J."/>
            <person name="Hornburger P."/>
            <person name="Mueller R.-W."/>
            <person name="Bruemmer F."/>
            <person name="Labrenz M."/>
            <person name="Spormann A.M."/>
            <person name="Op den Camp H."/>
            <person name="Overmann J."/>
            <person name="Amann R."/>
            <person name="Jetten M.S.M."/>
            <person name="Mascher T."/>
            <person name="Medema M.H."/>
            <person name="Devos D.P."/>
            <person name="Kaster A.-K."/>
            <person name="Ovreas L."/>
            <person name="Rohde M."/>
            <person name="Galperin M.Y."/>
            <person name="Jogler C."/>
        </authorList>
    </citation>
    <scope>NUCLEOTIDE SEQUENCE [LARGE SCALE GENOMIC DNA]</scope>
    <source>
        <strain evidence="2 3">Q31a</strain>
    </source>
</reference>
<dbReference type="Proteomes" id="UP000318017">
    <property type="component" value="Chromosome"/>
</dbReference>
<organism evidence="2 3">
    <name type="scientific">Aureliella helgolandensis</name>
    <dbReference type="NCBI Taxonomy" id="2527968"/>
    <lineage>
        <taxon>Bacteria</taxon>
        <taxon>Pseudomonadati</taxon>
        <taxon>Planctomycetota</taxon>
        <taxon>Planctomycetia</taxon>
        <taxon>Pirellulales</taxon>
        <taxon>Pirellulaceae</taxon>
        <taxon>Aureliella</taxon>
    </lineage>
</organism>
<dbReference type="Pfam" id="PF00092">
    <property type="entry name" value="VWA"/>
    <property type="match status" value="1"/>
</dbReference>
<dbReference type="KEGG" id="ahel:Q31a_33370"/>
<dbReference type="InterPro" id="IPR036465">
    <property type="entry name" value="vWFA_dom_sf"/>
</dbReference>
<dbReference type="InterPro" id="IPR028087">
    <property type="entry name" value="Tad_N"/>
</dbReference>
<dbReference type="PROSITE" id="PS50234">
    <property type="entry name" value="VWFA"/>
    <property type="match status" value="1"/>
</dbReference>